<dbReference type="GO" id="GO:0003723">
    <property type="term" value="F:RNA binding"/>
    <property type="evidence" value="ECO:0007669"/>
    <property type="project" value="InterPro"/>
</dbReference>
<feature type="compositionally biased region" description="Basic and acidic residues" evidence="1">
    <location>
        <begin position="1"/>
        <end position="146"/>
    </location>
</feature>
<evidence type="ECO:0000256" key="1">
    <source>
        <dbReference type="SAM" id="MobiDB-lite"/>
    </source>
</evidence>
<gene>
    <name evidence="2" type="ORF">COCNU_02G010660</name>
</gene>
<evidence type="ECO:0000313" key="3">
    <source>
        <dbReference type="Proteomes" id="UP000797356"/>
    </source>
</evidence>
<proteinExistence type="predicted"/>
<dbReference type="EMBL" id="CM017873">
    <property type="protein sequence ID" value="KAG1331098.1"/>
    <property type="molecule type" value="Genomic_DNA"/>
</dbReference>
<dbReference type="InterPro" id="IPR006509">
    <property type="entry name" value="RBM39_SF"/>
</dbReference>
<dbReference type="Proteomes" id="UP000797356">
    <property type="component" value="Chromosome 2"/>
</dbReference>
<dbReference type="AlphaFoldDB" id="A0A8K0MX60"/>
<name>A0A8K0MX60_COCNU</name>
<dbReference type="GO" id="GO:0005634">
    <property type="term" value="C:nucleus"/>
    <property type="evidence" value="ECO:0007669"/>
    <property type="project" value="InterPro"/>
</dbReference>
<organism evidence="2 3">
    <name type="scientific">Cocos nucifera</name>
    <name type="common">Coconut palm</name>
    <dbReference type="NCBI Taxonomy" id="13894"/>
    <lineage>
        <taxon>Eukaryota</taxon>
        <taxon>Viridiplantae</taxon>
        <taxon>Streptophyta</taxon>
        <taxon>Embryophyta</taxon>
        <taxon>Tracheophyta</taxon>
        <taxon>Spermatophyta</taxon>
        <taxon>Magnoliopsida</taxon>
        <taxon>Liliopsida</taxon>
        <taxon>Arecaceae</taxon>
        <taxon>Arecoideae</taxon>
        <taxon>Cocoseae</taxon>
        <taxon>Attaleinae</taxon>
        <taxon>Cocos</taxon>
    </lineage>
</organism>
<feature type="region of interest" description="Disordered" evidence="1">
    <location>
        <begin position="1"/>
        <end position="209"/>
    </location>
</feature>
<dbReference type="PANTHER" id="PTHR48036">
    <property type="entry name" value="SPLICING FACTOR (PAD-1), PUTATIVE (AFU_ORTHOLOGUE AFUA_1G15810)-RELATED"/>
    <property type="match status" value="1"/>
</dbReference>
<sequence>MELDEHDYREKSVESAEIRKEKERRSSRHGGDNEKDGGGEERASRQSRAEEQQNGEKVDREERDREKDRHRSSRKAEREHGKDRDHRSRERDQRERDKGKEKERPRDKKRDRENERDREKDRERRREREREREKESERERECEWRSSSRSRRHDREVETEMERARSRERALRERELKGDMRERESKRFKEKKKVVEPEADPERDQRTGIDSQVRDVHLMMDRNSQHSKEVGVGNIMSRGKQIGSSFDRSQLLEMEPIEMEFYKMTHTRQDDSFVRNESRDIMERSTSLSPEHISVSSSSSDGTHVKAQIFAALRGHKVEVAPSQSSVMSKYNRDAKQSSTTEEICRLKAEIENVRQSYITEILSLRRMYETDIHGLRAQLDEIISLLRRFTPP</sequence>
<protein>
    <submittedName>
        <fullName evidence="2">Putative RNA-binding protein 25</fullName>
    </submittedName>
</protein>
<comment type="caution">
    <text evidence="2">The sequence shown here is derived from an EMBL/GenBank/DDBJ whole genome shotgun (WGS) entry which is preliminary data.</text>
</comment>
<reference evidence="2" key="2">
    <citation type="submission" date="2019-07" db="EMBL/GenBank/DDBJ databases">
        <authorList>
            <person name="Yang Y."/>
            <person name="Bocs S."/>
            <person name="Baudouin L."/>
        </authorList>
    </citation>
    <scope>NUCLEOTIDE SEQUENCE</scope>
    <source>
        <tissue evidence="2">Spear leaf of Hainan Tall coconut</tissue>
    </source>
</reference>
<accession>A0A8K0MX60</accession>
<reference evidence="2" key="1">
    <citation type="journal article" date="2017" name="Gigascience">
        <title>The genome draft of coconut (Cocos nucifera).</title>
        <authorList>
            <person name="Xiao Y."/>
            <person name="Xu P."/>
            <person name="Fan H."/>
            <person name="Baudouin L."/>
            <person name="Xia W."/>
            <person name="Bocs S."/>
            <person name="Xu J."/>
            <person name="Li Q."/>
            <person name="Guo A."/>
            <person name="Zhou L."/>
            <person name="Li J."/>
            <person name="Wu Y."/>
            <person name="Ma Z."/>
            <person name="Armero A."/>
            <person name="Issali A.E."/>
            <person name="Liu N."/>
            <person name="Peng M."/>
            <person name="Yang Y."/>
        </authorList>
    </citation>
    <scope>NUCLEOTIDE SEQUENCE</scope>
    <source>
        <tissue evidence="2">Spear leaf of Hainan Tall coconut</tissue>
    </source>
</reference>
<dbReference type="GO" id="GO:0006397">
    <property type="term" value="P:mRNA processing"/>
    <property type="evidence" value="ECO:0007669"/>
    <property type="project" value="InterPro"/>
</dbReference>
<keyword evidence="3" id="KW-1185">Reference proteome</keyword>
<evidence type="ECO:0000313" key="2">
    <source>
        <dbReference type="EMBL" id="KAG1331098.1"/>
    </source>
</evidence>
<feature type="compositionally biased region" description="Basic and acidic residues" evidence="1">
    <location>
        <begin position="153"/>
        <end position="209"/>
    </location>
</feature>